<feature type="region of interest" description="Disordered" evidence="9">
    <location>
        <begin position="340"/>
        <end position="491"/>
    </location>
</feature>
<keyword evidence="7" id="KW-1015">Disulfide bond</keyword>
<keyword evidence="2" id="KW-0812">Transmembrane</keyword>
<dbReference type="PROSITE" id="PS50835">
    <property type="entry name" value="IG_LIKE"/>
    <property type="match status" value="3"/>
</dbReference>
<keyword evidence="3 10" id="KW-0732">Signal</keyword>
<evidence type="ECO:0000313" key="12">
    <source>
        <dbReference type="Ensembl" id="ENSTRUP00000083080.1"/>
    </source>
</evidence>
<dbReference type="Pfam" id="PF07686">
    <property type="entry name" value="V-set"/>
    <property type="match status" value="1"/>
</dbReference>
<dbReference type="InterPro" id="IPR013162">
    <property type="entry name" value="CD80_C2-set"/>
</dbReference>
<dbReference type="InParanoid" id="A0A674PBP5"/>
<feature type="domain" description="Ig-like" evidence="11">
    <location>
        <begin position="237"/>
        <end position="309"/>
    </location>
</feature>
<dbReference type="PANTHER" id="PTHR45889:SF5">
    <property type="entry name" value="CELL ADHESION MOLECULE 3"/>
    <property type="match status" value="1"/>
</dbReference>
<feature type="compositionally biased region" description="Low complexity" evidence="9">
    <location>
        <begin position="341"/>
        <end position="491"/>
    </location>
</feature>
<evidence type="ECO:0000256" key="7">
    <source>
        <dbReference type="ARBA" id="ARBA00023157"/>
    </source>
</evidence>
<accession>A0A674PBP5</accession>
<evidence type="ECO:0000256" key="6">
    <source>
        <dbReference type="ARBA" id="ARBA00023136"/>
    </source>
</evidence>
<reference evidence="12" key="3">
    <citation type="submission" date="2025-09" db="UniProtKB">
        <authorList>
            <consortium name="Ensembl"/>
        </authorList>
    </citation>
    <scope>IDENTIFICATION</scope>
</reference>
<feature type="signal peptide" evidence="10">
    <location>
        <begin position="1"/>
        <end position="26"/>
    </location>
</feature>
<dbReference type="Pfam" id="PF13927">
    <property type="entry name" value="Ig_3"/>
    <property type="match status" value="1"/>
</dbReference>
<evidence type="ECO:0000256" key="1">
    <source>
        <dbReference type="ARBA" id="ARBA00004167"/>
    </source>
</evidence>
<gene>
    <name evidence="12" type="primary">cadm3</name>
</gene>
<dbReference type="SMART" id="SM00409">
    <property type="entry name" value="IG"/>
    <property type="match status" value="3"/>
</dbReference>
<keyword evidence="6" id="KW-0472">Membrane</keyword>
<reference evidence="12 13" key="1">
    <citation type="journal article" date="2011" name="Genome Biol. Evol.">
        <title>Integration of the genetic map and genome assembly of fugu facilitates insights into distinct features of genome evolution in teleosts and mammals.</title>
        <authorList>
            <person name="Kai W."/>
            <person name="Kikuchi K."/>
            <person name="Tohari S."/>
            <person name="Chew A.K."/>
            <person name="Tay A."/>
            <person name="Fujiwara A."/>
            <person name="Hosoya S."/>
            <person name="Suetake H."/>
            <person name="Naruse K."/>
            <person name="Brenner S."/>
            <person name="Suzuki Y."/>
            <person name="Venkatesh B."/>
        </authorList>
    </citation>
    <scope>NUCLEOTIDE SEQUENCE [LARGE SCALE GENOMIC DNA]</scope>
</reference>
<keyword evidence="8" id="KW-0393">Immunoglobulin domain</keyword>
<dbReference type="InterPro" id="IPR013106">
    <property type="entry name" value="Ig_V-set"/>
</dbReference>
<name>A0A674PBP5_TAKRU</name>
<dbReference type="InterPro" id="IPR003599">
    <property type="entry name" value="Ig_sub"/>
</dbReference>
<dbReference type="GeneTree" id="ENSGT00940000159779"/>
<keyword evidence="4" id="KW-0677">Repeat</keyword>
<keyword evidence="5" id="KW-1133">Transmembrane helix</keyword>
<dbReference type="SMART" id="SM00408">
    <property type="entry name" value="IGc2"/>
    <property type="match status" value="3"/>
</dbReference>
<evidence type="ECO:0000259" key="11">
    <source>
        <dbReference type="PROSITE" id="PS50835"/>
    </source>
</evidence>
<dbReference type="SMART" id="SM00406">
    <property type="entry name" value="IGv"/>
    <property type="match status" value="2"/>
</dbReference>
<organism evidence="12 13">
    <name type="scientific">Takifugu rubripes</name>
    <name type="common">Japanese pufferfish</name>
    <name type="synonym">Fugu rubripes</name>
    <dbReference type="NCBI Taxonomy" id="31033"/>
    <lineage>
        <taxon>Eukaryota</taxon>
        <taxon>Metazoa</taxon>
        <taxon>Chordata</taxon>
        <taxon>Craniata</taxon>
        <taxon>Vertebrata</taxon>
        <taxon>Euteleostomi</taxon>
        <taxon>Actinopterygii</taxon>
        <taxon>Neopterygii</taxon>
        <taxon>Teleostei</taxon>
        <taxon>Neoteleostei</taxon>
        <taxon>Acanthomorphata</taxon>
        <taxon>Eupercaria</taxon>
        <taxon>Tetraodontiformes</taxon>
        <taxon>Tetradontoidea</taxon>
        <taxon>Tetraodontidae</taxon>
        <taxon>Takifugu</taxon>
    </lineage>
</organism>
<sequence length="567" mass="59314">MTFPSAPSVFRSIGLLTVLFATAVHSSTEFGDDPLQPVTSDETVSAGGTVTLTCRVAENDNSSLQWSNTAQQTLYFGEKRALRDNRIQLHRSTPTELSITISEVQLSDEGEYTCSLFTMPVRTARATVTVLGVPSKPHLSGFENPVMEGGSVTLFCSSTGSKPPAQLRWYREDQELPGGQEKVESDPDNPTYKVSSELTLEVSRSDNKAFITCAVDHATLTSGNKKSVQALRVEYSPNVQILPSSDLPREGERFNLQCLGNSNPEPNSYIWQKKDGALPPLAKSDGAFLHFEMLNKSDNGVYLCLADNGIGRSQGAYILLVQVDSSSPSLDSSIYPTHFLSSSSPSVSPGSNPSSISSTGSDSMSSSSYSPGSDPTPISSSGSDTMSSSYSPGSDPTPISSSGSDTMSSSSSPSSDPTSVSSSGSDTMSSSSSPGSDPTSVSSSGSDTMSSSSSPSSDPTSVSSSGSDTMSSSSLTEPASTITSSRGSSYSLTSTGTILYTQSFKFSPTTLSNVLFPDLPLPHDFTPTPSNPPASSATPSSSPAFITVTPSVSIRLNGVYTFTGKTT</sequence>
<dbReference type="Pfam" id="PF08205">
    <property type="entry name" value="C2-set_2"/>
    <property type="match status" value="1"/>
</dbReference>
<dbReference type="FunFam" id="2.60.40.10:FF:000013">
    <property type="entry name" value="cell adhesion molecule 1 isoform X1"/>
    <property type="match status" value="1"/>
</dbReference>
<evidence type="ECO:0000256" key="5">
    <source>
        <dbReference type="ARBA" id="ARBA00022989"/>
    </source>
</evidence>
<feature type="domain" description="Ig-like" evidence="11">
    <location>
        <begin position="37"/>
        <end position="129"/>
    </location>
</feature>
<dbReference type="Proteomes" id="UP000005226">
    <property type="component" value="Chromosome 22"/>
</dbReference>
<dbReference type="InterPro" id="IPR036179">
    <property type="entry name" value="Ig-like_dom_sf"/>
</dbReference>
<evidence type="ECO:0000256" key="9">
    <source>
        <dbReference type="SAM" id="MobiDB-lite"/>
    </source>
</evidence>
<comment type="subcellular location">
    <subcellularLocation>
        <location evidence="1">Membrane</location>
        <topology evidence="1">Single-pass membrane protein</topology>
    </subcellularLocation>
</comment>
<dbReference type="Ensembl" id="ENSTRUT00000084679.1">
    <property type="protein sequence ID" value="ENSTRUP00000083080.1"/>
    <property type="gene ID" value="ENSTRUG00000031626.1"/>
</dbReference>
<dbReference type="PANTHER" id="PTHR45889">
    <property type="entry name" value="IG-LIKE DOMAIN-CONTAINING PROTEIN"/>
    <property type="match status" value="1"/>
</dbReference>
<dbReference type="SUPFAM" id="SSF48726">
    <property type="entry name" value="Immunoglobulin"/>
    <property type="match status" value="3"/>
</dbReference>
<dbReference type="InterPro" id="IPR003598">
    <property type="entry name" value="Ig_sub2"/>
</dbReference>
<proteinExistence type="predicted"/>
<evidence type="ECO:0000256" key="3">
    <source>
        <dbReference type="ARBA" id="ARBA00022729"/>
    </source>
</evidence>
<dbReference type="GO" id="GO:0042734">
    <property type="term" value="C:presynaptic membrane"/>
    <property type="evidence" value="ECO:0007669"/>
    <property type="project" value="TreeGrafter"/>
</dbReference>
<reference evidence="12" key="2">
    <citation type="submission" date="2025-08" db="UniProtKB">
        <authorList>
            <consortium name="Ensembl"/>
        </authorList>
    </citation>
    <scope>IDENTIFICATION</scope>
</reference>
<protein>
    <submittedName>
        <fullName evidence="12">Cell adhesion molecule 3</fullName>
    </submittedName>
</protein>
<feature type="domain" description="Ig-like" evidence="11">
    <location>
        <begin position="137"/>
        <end position="229"/>
    </location>
</feature>
<evidence type="ECO:0000256" key="10">
    <source>
        <dbReference type="SAM" id="SignalP"/>
    </source>
</evidence>
<evidence type="ECO:0000313" key="13">
    <source>
        <dbReference type="Proteomes" id="UP000005226"/>
    </source>
</evidence>
<dbReference type="GO" id="GO:0007156">
    <property type="term" value="P:homophilic cell adhesion via plasma membrane adhesion molecules"/>
    <property type="evidence" value="ECO:0007669"/>
    <property type="project" value="TreeGrafter"/>
</dbReference>
<evidence type="ECO:0000256" key="2">
    <source>
        <dbReference type="ARBA" id="ARBA00022692"/>
    </source>
</evidence>
<dbReference type="InterPro" id="IPR013783">
    <property type="entry name" value="Ig-like_fold"/>
</dbReference>
<dbReference type="Gene3D" id="2.60.40.10">
    <property type="entry name" value="Immunoglobulins"/>
    <property type="match status" value="3"/>
</dbReference>
<evidence type="ECO:0000256" key="4">
    <source>
        <dbReference type="ARBA" id="ARBA00022737"/>
    </source>
</evidence>
<evidence type="ECO:0000256" key="8">
    <source>
        <dbReference type="ARBA" id="ARBA00023319"/>
    </source>
</evidence>
<keyword evidence="13" id="KW-1185">Reference proteome</keyword>
<dbReference type="InterPro" id="IPR007110">
    <property type="entry name" value="Ig-like_dom"/>
</dbReference>
<feature type="chain" id="PRO_5025357739" evidence="10">
    <location>
        <begin position="27"/>
        <end position="567"/>
    </location>
</feature>
<dbReference type="AlphaFoldDB" id="A0A674PBP5"/>